<gene>
    <name evidence="1" type="ORF">RFH51_06780</name>
</gene>
<dbReference type="AlphaFoldDB" id="A0AAW8JGI2"/>
<evidence type="ECO:0000313" key="2">
    <source>
        <dbReference type="Proteomes" id="UP001243195"/>
    </source>
</evidence>
<name>A0AAW8JGI2_9GAMM</name>
<proteinExistence type="predicted"/>
<reference evidence="1" key="1">
    <citation type="submission" date="2023-08" db="EMBL/GenBank/DDBJ databases">
        <title>Emergence of clinically-relevant ST2 carbapenem-resistant Acinetobacter baumannii strains in hospital sewages in Zhejiang, East of China.</title>
        <authorList>
            <person name="Kaichao C."/>
            <person name="Zhang R."/>
        </authorList>
    </citation>
    <scope>NUCLEOTIDE SEQUENCE</scope>
    <source>
        <strain evidence="1">M-SY-60</strain>
    </source>
</reference>
<organism evidence="1 2">
    <name type="scientific">Acinetobacter gerneri</name>
    <dbReference type="NCBI Taxonomy" id="202952"/>
    <lineage>
        <taxon>Bacteria</taxon>
        <taxon>Pseudomonadati</taxon>
        <taxon>Pseudomonadota</taxon>
        <taxon>Gammaproteobacteria</taxon>
        <taxon>Moraxellales</taxon>
        <taxon>Moraxellaceae</taxon>
        <taxon>Acinetobacter</taxon>
    </lineage>
</organism>
<dbReference type="RefSeq" id="WP_308955477.1">
    <property type="nucleotide sequence ID" value="NZ_JAVICY010000005.1"/>
</dbReference>
<protein>
    <submittedName>
        <fullName evidence="1">Uncharacterized protein</fullName>
    </submittedName>
</protein>
<sequence>MTKNLKICSNHKKNVKTYHINKIQNAKTIEQLNIANCSYEKDLFNLMVWFITYRQFNYANEGIKPIRNEFVKMHDQSKKANIKCM</sequence>
<evidence type="ECO:0000313" key="1">
    <source>
        <dbReference type="EMBL" id="MDQ9071162.1"/>
    </source>
</evidence>
<dbReference type="Proteomes" id="UP001243195">
    <property type="component" value="Unassembled WGS sequence"/>
</dbReference>
<dbReference type="EMBL" id="JAVIDA010000006">
    <property type="protein sequence ID" value="MDQ9071162.1"/>
    <property type="molecule type" value="Genomic_DNA"/>
</dbReference>
<comment type="caution">
    <text evidence="1">The sequence shown here is derived from an EMBL/GenBank/DDBJ whole genome shotgun (WGS) entry which is preliminary data.</text>
</comment>
<accession>A0AAW8JGI2</accession>